<dbReference type="SUPFAM" id="SSF57884">
    <property type="entry name" value="Ada DNA repair protein, N-terminal domain (N-Ada 10)"/>
    <property type="match status" value="1"/>
</dbReference>
<dbReference type="GO" id="GO:0008270">
    <property type="term" value="F:zinc ion binding"/>
    <property type="evidence" value="ECO:0007669"/>
    <property type="project" value="InterPro"/>
</dbReference>
<dbReference type="InterPro" id="IPR037046">
    <property type="entry name" value="AlkA_N_sf"/>
</dbReference>
<dbReference type="EC" id="3.2.2.21" evidence="3"/>
<dbReference type="Gene3D" id="3.40.10.10">
    <property type="entry name" value="DNA Methylphosphotriester Repair Domain"/>
    <property type="match status" value="1"/>
</dbReference>
<dbReference type="InterPro" id="IPR003265">
    <property type="entry name" value="HhH-GPD_domain"/>
</dbReference>
<dbReference type="GO" id="GO:0032993">
    <property type="term" value="C:protein-DNA complex"/>
    <property type="evidence" value="ECO:0007669"/>
    <property type="project" value="TreeGrafter"/>
</dbReference>
<dbReference type="Gene3D" id="3.30.310.20">
    <property type="entry name" value="DNA-3-methyladenine glycosylase AlkA, N-terminal domain"/>
    <property type="match status" value="1"/>
</dbReference>
<keyword evidence="12" id="KW-0804">Transcription</keyword>
<evidence type="ECO:0000256" key="4">
    <source>
        <dbReference type="ARBA" id="ARBA00022603"/>
    </source>
</evidence>
<dbReference type="InterPro" id="IPR004026">
    <property type="entry name" value="Ada_DNA_repair_Zn-bd"/>
</dbReference>
<dbReference type="OrthoDB" id="9811249at2"/>
<keyword evidence="6" id="KW-0479">Metal-binding</keyword>
<keyword evidence="10" id="KW-0238">DNA-binding</keyword>
<dbReference type="InterPro" id="IPR018062">
    <property type="entry name" value="HTH_AraC-typ_CS"/>
</dbReference>
<organism evidence="16 17">
    <name type="scientific">Nocardioides alpinus</name>
    <dbReference type="NCBI Taxonomy" id="748909"/>
    <lineage>
        <taxon>Bacteria</taxon>
        <taxon>Bacillati</taxon>
        <taxon>Actinomycetota</taxon>
        <taxon>Actinomycetes</taxon>
        <taxon>Propionibacteriales</taxon>
        <taxon>Nocardioidaceae</taxon>
        <taxon>Nocardioides</taxon>
    </lineage>
</organism>
<dbReference type="Pfam" id="PF06029">
    <property type="entry name" value="AlkA_N"/>
    <property type="match status" value="1"/>
</dbReference>
<dbReference type="InterPro" id="IPR009057">
    <property type="entry name" value="Homeodomain-like_sf"/>
</dbReference>
<dbReference type="GO" id="GO:0008168">
    <property type="term" value="F:methyltransferase activity"/>
    <property type="evidence" value="ECO:0007669"/>
    <property type="project" value="UniProtKB-KW"/>
</dbReference>
<evidence type="ECO:0000256" key="9">
    <source>
        <dbReference type="ARBA" id="ARBA00023015"/>
    </source>
</evidence>
<evidence type="ECO:0000256" key="8">
    <source>
        <dbReference type="ARBA" id="ARBA00022833"/>
    </source>
</evidence>
<comment type="cofactor">
    <cofactor evidence="2">
        <name>Zn(2+)</name>
        <dbReference type="ChEBI" id="CHEBI:29105"/>
    </cofactor>
</comment>
<gene>
    <name evidence="15" type="ORF">CXG46_01435</name>
    <name evidence="16" type="ORF">SAMN05192575_102282</name>
</gene>
<evidence type="ECO:0000256" key="11">
    <source>
        <dbReference type="ARBA" id="ARBA00023159"/>
    </source>
</evidence>
<evidence type="ECO:0000259" key="14">
    <source>
        <dbReference type="PROSITE" id="PS01124"/>
    </source>
</evidence>
<dbReference type="SUPFAM" id="SSF48150">
    <property type="entry name" value="DNA-glycosylase"/>
    <property type="match status" value="1"/>
</dbReference>
<dbReference type="Pfam" id="PF12833">
    <property type="entry name" value="HTH_18"/>
    <property type="match status" value="1"/>
</dbReference>
<dbReference type="PANTHER" id="PTHR43003">
    <property type="entry name" value="DNA-3-METHYLADENINE GLYCOSYLASE"/>
    <property type="match status" value="1"/>
</dbReference>
<dbReference type="PROSITE" id="PS00041">
    <property type="entry name" value="HTH_ARAC_FAMILY_1"/>
    <property type="match status" value="1"/>
</dbReference>
<evidence type="ECO:0000256" key="1">
    <source>
        <dbReference type="ARBA" id="ARBA00000086"/>
    </source>
</evidence>
<dbReference type="InterPro" id="IPR023170">
    <property type="entry name" value="HhH_base_excis_C"/>
</dbReference>
<dbReference type="CDD" id="cd00056">
    <property type="entry name" value="ENDO3c"/>
    <property type="match status" value="1"/>
</dbReference>
<dbReference type="SUPFAM" id="SSF55945">
    <property type="entry name" value="TATA-box binding protein-like"/>
    <property type="match status" value="1"/>
</dbReference>
<evidence type="ECO:0000256" key="6">
    <source>
        <dbReference type="ARBA" id="ARBA00022723"/>
    </source>
</evidence>
<dbReference type="AlphaFoldDB" id="A0A1I0XB03"/>
<dbReference type="GO" id="GO:0032131">
    <property type="term" value="F:alkylated DNA binding"/>
    <property type="evidence" value="ECO:0007669"/>
    <property type="project" value="TreeGrafter"/>
</dbReference>
<dbReference type="Pfam" id="PF02805">
    <property type="entry name" value="Ada_Zn_binding"/>
    <property type="match status" value="1"/>
</dbReference>
<dbReference type="GO" id="GO:0043916">
    <property type="term" value="F:DNA-7-methylguanine glycosylase activity"/>
    <property type="evidence" value="ECO:0007669"/>
    <property type="project" value="TreeGrafter"/>
</dbReference>
<evidence type="ECO:0000313" key="16">
    <source>
        <dbReference type="EMBL" id="SFA98269.1"/>
    </source>
</evidence>
<dbReference type="SMART" id="SM01009">
    <property type="entry name" value="AlkA_N"/>
    <property type="match status" value="1"/>
</dbReference>
<dbReference type="GO" id="GO:0003700">
    <property type="term" value="F:DNA-binding transcription factor activity"/>
    <property type="evidence" value="ECO:0007669"/>
    <property type="project" value="InterPro"/>
</dbReference>
<dbReference type="Gene3D" id="1.10.1670.10">
    <property type="entry name" value="Helix-hairpin-Helix base-excision DNA repair enzymes (C-terminal)"/>
    <property type="match status" value="1"/>
</dbReference>
<dbReference type="EMBL" id="PJBV01000010">
    <property type="protein sequence ID" value="PKH44248.1"/>
    <property type="molecule type" value="Genomic_DNA"/>
</dbReference>
<dbReference type="GO" id="GO:0043565">
    <property type="term" value="F:sequence-specific DNA binding"/>
    <property type="evidence" value="ECO:0007669"/>
    <property type="project" value="InterPro"/>
</dbReference>
<dbReference type="InterPro" id="IPR035451">
    <property type="entry name" value="Ada-like_dom_sf"/>
</dbReference>
<dbReference type="InterPro" id="IPR011257">
    <property type="entry name" value="DNA_glycosylase"/>
</dbReference>
<comment type="catalytic activity">
    <reaction evidence="1">
        <text>Hydrolysis of alkylated DNA, releasing 3-methyladenine, 3-methylguanine, 7-methylguanine and 7-methyladenine.</text>
        <dbReference type="EC" id="3.2.2.21"/>
    </reaction>
</comment>
<dbReference type="Proteomes" id="UP000233565">
    <property type="component" value="Unassembled WGS sequence"/>
</dbReference>
<accession>A0A1I0XB03</accession>
<dbReference type="Proteomes" id="UP000199113">
    <property type="component" value="Unassembled WGS sequence"/>
</dbReference>
<name>A0A1I0XB03_9ACTN</name>
<dbReference type="EMBL" id="FOKC01000002">
    <property type="protein sequence ID" value="SFA98269.1"/>
    <property type="molecule type" value="Genomic_DNA"/>
</dbReference>
<dbReference type="Gene3D" id="1.10.10.60">
    <property type="entry name" value="Homeodomain-like"/>
    <property type="match status" value="1"/>
</dbReference>
<evidence type="ECO:0000256" key="13">
    <source>
        <dbReference type="ARBA" id="ARBA00023204"/>
    </source>
</evidence>
<keyword evidence="7" id="KW-0227">DNA damage</keyword>
<dbReference type="RefSeq" id="WP_091196280.1">
    <property type="nucleotide sequence ID" value="NZ_FOKC01000002.1"/>
</dbReference>
<dbReference type="InterPro" id="IPR010316">
    <property type="entry name" value="AlkA_N"/>
</dbReference>
<keyword evidence="8" id="KW-0862">Zinc</keyword>
<dbReference type="GO" id="GO:0005737">
    <property type="term" value="C:cytoplasm"/>
    <property type="evidence" value="ECO:0007669"/>
    <property type="project" value="TreeGrafter"/>
</dbReference>
<dbReference type="GO" id="GO:0032259">
    <property type="term" value="P:methylation"/>
    <property type="evidence" value="ECO:0007669"/>
    <property type="project" value="UniProtKB-KW"/>
</dbReference>
<dbReference type="SMART" id="SM00342">
    <property type="entry name" value="HTH_ARAC"/>
    <property type="match status" value="1"/>
</dbReference>
<keyword evidence="13" id="KW-0234">DNA repair</keyword>
<dbReference type="InterPro" id="IPR051912">
    <property type="entry name" value="Alkylbase_DNA_Glycosylase/TA"/>
</dbReference>
<evidence type="ECO:0000256" key="3">
    <source>
        <dbReference type="ARBA" id="ARBA00012000"/>
    </source>
</evidence>
<dbReference type="InterPro" id="IPR018060">
    <property type="entry name" value="HTH_AraC"/>
</dbReference>
<keyword evidence="4" id="KW-0489">Methyltransferase</keyword>
<evidence type="ECO:0000256" key="5">
    <source>
        <dbReference type="ARBA" id="ARBA00022679"/>
    </source>
</evidence>
<evidence type="ECO:0000313" key="15">
    <source>
        <dbReference type="EMBL" id="PKH44248.1"/>
    </source>
</evidence>
<keyword evidence="11" id="KW-0010">Activator</keyword>
<dbReference type="PROSITE" id="PS01124">
    <property type="entry name" value="HTH_ARAC_FAMILY_2"/>
    <property type="match status" value="1"/>
</dbReference>
<dbReference type="PANTHER" id="PTHR43003:SF13">
    <property type="entry name" value="DNA-3-METHYLADENINE GLYCOSYLASE 2"/>
    <property type="match status" value="1"/>
</dbReference>
<evidence type="ECO:0000256" key="2">
    <source>
        <dbReference type="ARBA" id="ARBA00001947"/>
    </source>
</evidence>
<evidence type="ECO:0000256" key="12">
    <source>
        <dbReference type="ARBA" id="ARBA00023163"/>
    </source>
</evidence>
<evidence type="ECO:0000256" key="7">
    <source>
        <dbReference type="ARBA" id="ARBA00022763"/>
    </source>
</evidence>
<reference evidence="16" key="1">
    <citation type="submission" date="2016-10" db="EMBL/GenBank/DDBJ databases">
        <authorList>
            <person name="de Groot N.N."/>
        </authorList>
    </citation>
    <scope>NUCLEOTIDE SEQUENCE [LARGE SCALE GENOMIC DNA]</scope>
    <source>
        <strain evidence="16">CGMCC 1.10697</strain>
    </source>
</reference>
<dbReference type="GO" id="GO:0006307">
    <property type="term" value="P:DNA alkylation repair"/>
    <property type="evidence" value="ECO:0007669"/>
    <property type="project" value="TreeGrafter"/>
</dbReference>
<protein>
    <recommendedName>
        <fullName evidence="3">DNA-3-methyladenine glycosylase II</fullName>
        <ecNumber evidence="3">3.2.2.21</ecNumber>
    </recommendedName>
</protein>
<evidence type="ECO:0000256" key="10">
    <source>
        <dbReference type="ARBA" id="ARBA00023125"/>
    </source>
</evidence>
<dbReference type="SMART" id="SM00478">
    <property type="entry name" value="ENDO3c"/>
    <property type="match status" value="1"/>
</dbReference>
<keyword evidence="5" id="KW-0808">Transferase</keyword>
<keyword evidence="18" id="KW-1185">Reference proteome</keyword>
<dbReference type="GO" id="GO:0006285">
    <property type="term" value="P:base-excision repair, AP site formation"/>
    <property type="evidence" value="ECO:0007669"/>
    <property type="project" value="TreeGrafter"/>
</dbReference>
<evidence type="ECO:0000313" key="17">
    <source>
        <dbReference type="Proteomes" id="UP000199113"/>
    </source>
</evidence>
<keyword evidence="9" id="KW-0805">Transcription regulation</keyword>
<dbReference type="STRING" id="748909.SAMN05192575_102282"/>
<proteinExistence type="predicted"/>
<evidence type="ECO:0000313" key="18">
    <source>
        <dbReference type="Proteomes" id="UP000233565"/>
    </source>
</evidence>
<dbReference type="FunFam" id="3.40.10.10:FF:000001">
    <property type="entry name" value="DNA-3-methyladenine glycosylase 2"/>
    <property type="match status" value="1"/>
</dbReference>
<dbReference type="GO" id="GO:0008725">
    <property type="term" value="F:DNA-3-methyladenine glycosylase activity"/>
    <property type="evidence" value="ECO:0007669"/>
    <property type="project" value="TreeGrafter"/>
</dbReference>
<dbReference type="Gene3D" id="1.10.340.30">
    <property type="entry name" value="Hypothetical protein, domain 2"/>
    <property type="match status" value="1"/>
</dbReference>
<sequence length="505" mass="53842">MTPTGHLDSAACYRAVQSRDRRFDGVFYTAVRTTGIYCRPSCPARTPASVNVTFHPTAASAQTAGYRACKRCLPDATPGSPEWDVAADVAGRAMRLIADGLVDREGVGGLAERVGYTPRHLGRLLSQELGAAPLALARARRAQTARVLIESTDLPLTDVAFAAGFASVRQFNETVREVYEASPTQLRGAGRAPARRPAHGSATLGLRLAVRTPFAGRRLLDFLAYHLVPGVEVAGRGWYARTLDLPHGPATVRIELDDLTAPSGTGFVRAEFVLHDLRDTTAAVERVRRLLDADADPVAVDNQLGADRFLGPLVLATPGLRVPGQVDGDETAVRTVIGQQVSVTGARTVGGRIVAAHGRAVESPVPGLTHLFPDAATLATVDPETLPMPRARGRALVGLASALATGAVVLDRGPDRDDVRRALLALPGIGPWTADYVAMRALGHPDVFLPTDLAVRRVLADVGRCADTEPDPQAWRPWRSYALMHLWNTLMPETPPGEGELTCGP</sequence>
<reference evidence="15 18" key="3">
    <citation type="submission" date="2017-12" db="EMBL/GenBank/DDBJ databases">
        <title>Pharmacopeia of the Arctic Ocean.</title>
        <authorList>
            <person name="Collins E."/>
            <person name="Ducluzeau A.-L."/>
        </authorList>
    </citation>
    <scope>NUCLEOTIDE SEQUENCE [LARGE SCALE GENOMIC DNA]</scope>
    <source>
        <strain evidence="15 18">DSM 23325</strain>
    </source>
</reference>
<reference evidence="17" key="2">
    <citation type="submission" date="2016-10" db="EMBL/GenBank/DDBJ databases">
        <authorList>
            <person name="Varghese N."/>
            <person name="Submissions S."/>
        </authorList>
    </citation>
    <scope>NUCLEOTIDE SEQUENCE [LARGE SCALE GENOMIC DNA]</scope>
    <source>
        <strain evidence="17">CGMCC 1.10697</strain>
    </source>
</reference>
<dbReference type="SUPFAM" id="SSF46689">
    <property type="entry name" value="Homeodomain-like"/>
    <property type="match status" value="1"/>
</dbReference>
<feature type="domain" description="HTH araC/xylS-type" evidence="14">
    <location>
        <begin position="91"/>
        <end position="189"/>
    </location>
</feature>